<evidence type="ECO:0000313" key="1">
    <source>
        <dbReference type="EMBL" id="EME80779.1"/>
    </source>
</evidence>
<protein>
    <submittedName>
        <fullName evidence="1">Uncharacterized protein</fullName>
    </submittedName>
</protein>
<evidence type="ECO:0000313" key="2">
    <source>
        <dbReference type="Proteomes" id="UP000016932"/>
    </source>
</evidence>
<organism evidence="1 2">
    <name type="scientific">Pseudocercospora fijiensis (strain CIRAD86)</name>
    <name type="common">Black leaf streak disease fungus</name>
    <name type="synonym">Mycosphaerella fijiensis</name>
    <dbReference type="NCBI Taxonomy" id="383855"/>
    <lineage>
        <taxon>Eukaryota</taxon>
        <taxon>Fungi</taxon>
        <taxon>Dikarya</taxon>
        <taxon>Ascomycota</taxon>
        <taxon>Pezizomycotina</taxon>
        <taxon>Dothideomycetes</taxon>
        <taxon>Dothideomycetidae</taxon>
        <taxon>Mycosphaerellales</taxon>
        <taxon>Mycosphaerellaceae</taxon>
        <taxon>Pseudocercospora</taxon>
    </lineage>
</organism>
<dbReference type="GeneID" id="19333506"/>
<dbReference type="VEuPathDB" id="FungiDB:MYCFIDRAFT_176160"/>
<accession>M2ZNX5</accession>
<dbReference type="KEGG" id="pfj:MYCFIDRAFT_176160"/>
<name>M2ZNX5_PSEFD</name>
<dbReference type="Proteomes" id="UP000016932">
    <property type="component" value="Unassembled WGS sequence"/>
</dbReference>
<gene>
    <name evidence="1" type="ORF">MYCFIDRAFT_176160</name>
</gene>
<sequence>MKNHLDFPPPERLKIMRMLAMATQKVGFTLVCYICGGASSADVVDWTEDDDDGKEVVTSVVLGDFDIACKLNRLTRRALGNPMSSCKSRSVLNAAEMPENSPEQEVRLLAIGPVPETLYTRIPGESWKTALRSAAQATDLEVTERPALRLRVWGQEMTEPTCLNIPSGRMLRSQRIGSELMTGRHDVVGVASTFLPAVKEIPIKLVGDPRSGRNFCEGDMLDIAIKTFTMDDERKFFVTLAGGAVAAAFVNGPTSRVLMPHGGIIQLVARVTPSLLRFEQKRCNEDLKSVCGAATAALLLPTFS</sequence>
<dbReference type="STRING" id="383855.M2ZNX5"/>
<dbReference type="eggNOG" id="KOG0032">
    <property type="taxonomic scope" value="Eukaryota"/>
</dbReference>
<dbReference type="HOGENOM" id="CLU_915656_0_0_1"/>
<dbReference type="EMBL" id="KB446560">
    <property type="protein sequence ID" value="EME80779.1"/>
    <property type="molecule type" value="Genomic_DNA"/>
</dbReference>
<dbReference type="OrthoDB" id="10252171at2759"/>
<dbReference type="AlphaFoldDB" id="M2ZNX5"/>
<dbReference type="RefSeq" id="XP_007928162.1">
    <property type="nucleotide sequence ID" value="XM_007929971.1"/>
</dbReference>
<reference evidence="1 2" key="1">
    <citation type="journal article" date="2012" name="PLoS Pathog.">
        <title>Diverse lifestyles and strategies of plant pathogenesis encoded in the genomes of eighteen Dothideomycetes fungi.</title>
        <authorList>
            <person name="Ohm R.A."/>
            <person name="Feau N."/>
            <person name="Henrissat B."/>
            <person name="Schoch C.L."/>
            <person name="Horwitz B.A."/>
            <person name="Barry K.W."/>
            <person name="Condon B.J."/>
            <person name="Copeland A.C."/>
            <person name="Dhillon B."/>
            <person name="Glaser F."/>
            <person name="Hesse C.N."/>
            <person name="Kosti I."/>
            <person name="LaButti K."/>
            <person name="Lindquist E.A."/>
            <person name="Lucas S."/>
            <person name="Salamov A.A."/>
            <person name="Bradshaw R.E."/>
            <person name="Ciuffetti L."/>
            <person name="Hamelin R.C."/>
            <person name="Kema G.H.J."/>
            <person name="Lawrence C."/>
            <person name="Scott J.A."/>
            <person name="Spatafora J.W."/>
            <person name="Turgeon B.G."/>
            <person name="de Wit P.J.G.M."/>
            <person name="Zhong S."/>
            <person name="Goodwin S.B."/>
            <person name="Grigoriev I.V."/>
        </authorList>
    </citation>
    <scope>NUCLEOTIDE SEQUENCE [LARGE SCALE GENOMIC DNA]</scope>
    <source>
        <strain evidence="1 2">CIRAD86</strain>
    </source>
</reference>
<proteinExistence type="predicted"/>
<keyword evidence="2" id="KW-1185">Reference proteome</keyword>